<evidence type="ECO:0000313" key="3">
    <source>
        <dbReference type="EMBL" id="UWN56802.1"/>
    </source>
</evidence>
<dbReference type="Gene3D" id="3.40.50.1010">
    <property type="entry name" value="5'-nuclease"/>
    <property type="match status" value="1"/>
</dbReference>
<dbReference type="InterPro" id="IPR025605">
    <property type="entry name" value="OST-HTH/LOTUS_dom"/>
</dbReference>
<dbReference type="InterPro" id="IPR021139">
    <property type="entry name" value="NYN"/>
</dbReference>
<dbReference type="InterPro" id="IPR041966">
    <property type="entry name" value="LOTUS-like"/>
</dbReference>
<reference evidence="3" key="1">
    <citation type="journal article" date="2022" name="Cell">
        <title>Design, construction, and in vivo augmentation of a complex gut microbiome.</title>
        <authorList>
            <person name="Cheng A.G."/>
            <person name="Ho P.Y."/>
            <person name="Aranda-Diaz A."/>
            <person name="Jain S."/>
            <person name="Yu F.B."/>
            <person name="Meng X."/>
            <person name="Wang M."/>
            <person name="Iakiviak M."/>
            <person name="Nagashima K."/>
            <person name="Zhao A."/>
            <person name="Murugkar P."/>
            <person name="Patil A."/>
            <person name="Atabakhsh K."/>
            <person name="Weakley A."/>
            <person name="Yan J."/>
            <person name="Brumbaugh A.R."/>
            <person name="Higginbottom S."/>
            <person name="Dimas A."/>
            <person name="Shiver A.L."/>
            <person name="Deutschbauer A."/>
            <person name="Neff N."/>
            <person name="Sonnenburg J.L."/>
            <person name="Huang K.C."/>
            <person name="Fischbach M.A."/>
        </authorList>
    </citation>
    <scope>NUCLEOTIDE SEQUENCE</scope>
    <source>
        <strain evidence="3">AP11</strain>
    </source>
</reference>
<sequence length="236" mass="26485">MTPKNEPAVAVLIDGDNVSHERIGEIVRFAEQYGALVIRRIYGDWTRRTLAKWKKEAKVYSFRLVEAPCYTAGKNTTDMALVIDAMDILHGGGIDCFCIAASDGDYTMLAQRIREAGLTVLGYGEGKTPEALVASCREFRYAGQQQGVEPELPPNTPEHFIRRDMPLFEEAFETAAAGKDEVPLSQVGTALKKLMPKYRIKRYGCKTLGELYERLDRYELVKTEKGVAGMVKRKRL</sequence>
<dbReference type="CDD" id="cd10146">
    <property type="entry name" value="LabA_like_C"/>
    <property type="match status" value="1"/>
</dbReference>
<dbReference type="PANTHER" id="PTHR35811">
    <property type="entry name" value="SLR1870 PROTEIN"/>
    <property type="match status" value="1"/>
</dbReference>
<organism evidence="3 4">
    <name type="scientific">Alistipes ihumii AP11</name>
    <dbReference type="NCBI Taxonomy" id="1211813"/>
    <lineage>
        <taxon>Bacteria</taxon>
        <taxon>Pseudomonadati</taxon>
        <taxon>Bacteroidota</taxon>
        <taxon>Bacteroidia</taxon>
        <taxon>Bacteroidales</taxon>
        <taxon>Rikenellaceae</taxon>
        <taxon>Alistipes</taxon>
    </lineage>
</organism>
<dbReference type="Pfam" id="PF01936">
    <property type="entry name" value="NYN"/>
    <property type="match status" value="1"/>
</dbReference>
<dbReference type="Proteomes" id="UP001059295">
    <property type="component" value="Chromosome"/>
</dbReference>
<dbReference type="CDD" id="cd11297">
    <property type="entry name" value="PIN_LabA-like_N_1"/>
    <property type="match status" value="1"/>
</dbReference>
<dbReference type="Pfam" id="PF12872">
    <property type="entry name" value="OST-HTH"/>
    <property type="match status" value="1"/>
</dbReference>
<proteinExistence type="predicted"/>
<dbReference type="Gene3D" id="3.30.420.610">
    <property type="entry name" value="LOTUS domain-like"/>
    <property type="match status" value="1"/>
</dbReference>
<evidence type="ECO:0000313" key="4">
    <source>
        <dbReference type="Proteomes" id="UP001059295"/>
    </source>
</evidence>
<evidence type="ECO:0000259" key="1">
    <source>
        <dbReference type="Pfam" id="PF01936"/>
    </source>
</evidence>
<gene>
    <name evidence="3" type="ORF">NQ491_09105</name>
</gene>
<evidence type="ECO:0000259" key="2">
    <source>
        <dbReference type="Pfam" id="PF12872"/>
    </source>
</evidence>
<protein>
    <submittedName>
        <fullName evidence="3">NYN domain-containing protein</fullName>
    </submittedName>
</protein>
<dbReference type="PANTHER" id="PTHR35811:SF1">
    <property type="entry name" value="HTH OST-TYPE DOMAIN-CONTAINING PROTEIN"/>
    <property type="match status" value="1"/>
</dbReference>
<accession>A0ABY5UXT2</accession>
<feature type="domain" description="HTH OST-type" evidence="2">
    <location>
        <begin position="179"/>
        <end position="226"/>
    </location>
</feature>
<name>A0ABY5UXT2_9BACT</name>
<dbReference type="RefSeq" id="WP_019245889.1">
    <property type="nucleotide sequence ID" value="NZ_CAPH01000012.1"/>
</dbReference>
<feature type="domain" description="NYN" evidence="1">
    <location>
        <begin position="9"/>
        <end position="140"/>
    </location>
</feature>
<dbReference type="EMBL" id="CP102294">
    <property type="protein sequence ID" value="UWN56802.1"/>
    <property type="molecule type" value="Genomic_DNA"/>
</dbReference>
<keyword evidence="4" id="KW-1185">Reference proteome</keyword>
<dbReference type="GeneID" id="82891889"/>